<dbReference type="EMBL" id="AMPZ03000004">
    <property type="protein sequence ID" value="KAH9585109.1"/>
    <property type="molecule type" value="Genomic_DNA"/>
</dbReference>
<dbReference type="Gene3D" id="1.10.260.40">
    <property type="entry name" value="lambda repressor-like DNA-binding domains"/>
    <property type="match status" value="1"/>
</dbReference>
<feature type="region of interest" description="Disordered" evidence="7">
    <location>
        <begin position="215"/>
        <end position="250"/>
    </location>
</feature>
<feature type="compositionally biased region" description="Low complexity" evidence="7">
    <location>
        <begin position="216"/>
        <end position="225"/>
    </location>
</feature>
<dbReference type="RefSeq" id="XP_035585557.1">
    <property type="nucleotide sequence ID" value="XM_035730884.2"/>
</dbReference>
<evidence type="ECO:0000313" key="8">
    <source>
        <dbReference type="EMBL" id="KAH9585109.1"/>
    </source>
</evidence>
<proteinExistence type="predicted"/>
<evidence type="ECO:0000256" key="5">
    <source>
        <dbReference type="PROSITE-ProRule" id="PRU00108"/>
    </source>
</evidence>
<reference evidence="8" key="2">
    <citation type="journal article" date="2019" name="Gigascience">
        <title>High-quality Schistosoma haematobium genome achieved by single-molecule and long-range sequencing.</title>
        <authorList>
            <person name="Stroehlein A.J."/>
            <person name="Korhonen P.K."/>
            <person name="Chong T.M."/>
            <person name="Lim Y.L."/>
            <person name="Chan K.G."/>
            <person name="Webster B."/>
            <person name="Rollinson D."/>
            <person name="Brindley P.J."/>
            <person name="Gasser R.B."/>
            <person name="Young N.D."/>
        </authorList>
    </citation>
    <scope>NUCLEOTIDE SEQUENCE</scope>
</reference>
<dbReference type="SMART" id="SM00352">
    <property type="entry name" value="POU"/>
    <property type="match status" value="1"/>
</dbReference>
<comment type="caution">
    <text evidence="8">The sequence shown here is derived from an EMBL/GenBank/DDBJ whole genome shotgun (WGS) entry which is preliminary data.</text>
</comment>
<evidence type="ECO:0000256" key="2">
    <source>
        <dbReference type="ARBA" id="ARBA00023125"/>
    </source>
</evidence>
<dbReference type="InterPro" id="IPR000327">
    <property type="entry name" value="POU_dom"/>
</dbReference>
<dbReference type="CDD" id="cd00086">
    <property type="entry name" value="homeodomain"/>
    <property type="match status" value="1"/>
</dbReference>
<dbReference type="InterPro" id="IPR010982">
    <property type="entry name" value="Lambda_DNA-bd_dom_sf"/>
</dbReference>
<dbReference type="PROSITE" id="PS00027">
    <property type="entry name" value="HOMEOBOX_1"/>
    <property type="match status" value="1"/>
</dbReference>
<keyword evidence="3 5" id="KW-0371">Homeobox</keyword>
<dbReference type="Pfam" id="PF00157">
    <property type="entry name" value="Pou"/>
    <property type="match status" value="1"/>
</dbReference>
<dbReference type="CTD" id="25833"/>
<dbReference type="PANTHER" id="PTHR11636">
    <property type="entry name" value="POU DOMAIN"/>
    <property type="match status" value="1"/>
</dbReference>
<dbReference type="PANTHER" id="PTHR11636:SF89">
    <property type="entry name" value="POU DOMAIN PROTEIN 2, ISOFORM B-RELATED"/>
    <property type="match status" value="1"/>
</dbReference>
<name>A0A6A5D3Y3_SCHHA</name>
<dbReference type="PRINTS" id="PR00028">
    <property type="entry name" value="POUDOMAIN"/>
</dbReference>
<dbReference type="GO" id="GO:0000978">
    <property type="term" value="F:RNA polymerase II cis-regulatory region sequence-specific DNA binding"/>
    <property type="evidence" value="ECO:0007669"/>
    <property type="project" value="TreeGrafter"/>
</dbReference>
<dbReference type="PROSITE" id="PS51179">
    <property type="entry name" value="POU_3"/>
    <property type="match status" value="1"/>
</dbReference>
<evidence type="ECO:0000256" key="7">
    <source>
        <dbReference type="SAM" id="MobiDB-lite"/>
    </source>
</evidence>
<reference evidence="8" key="4">
    <citation type="journal article" date="2022" name="PLoS Pathog.">
        <title>Chromosome-level genome of Schistosoma haematobium underpins genome-wide explorations of molecular variation.</title>
        <authorList>
            <person name="Stroehlein A.J."/>
            <person name="Korhonen P.K."/>
            <person name="Lee V.V."/>
            <person name="Ralph S.A."/>
            <person name="Mentink-Kane M."/>
            <person name="You H."/>
            <person name="McManus D.P."/>
            <person name="Tchuente L.T."/>
            <person name="Stothard J.R."/>
            <person name="Kaur P."/>
            <person name="Dudchenko O."/>
            <person name="Aiden E.L."/>
            <person name="Yang B."/>
            <person name="Yang H."/>
            <person name="Emery A.M."/>
            <person name="Webster B.L."/>
            <person name="Brindley P.J."/>
            <person name="Rollinson D."/>
            <person name="Chang B.C.H."/>
            <person name="Gasser R.B."/>
            <person name="Young N.D."/>
        </authorList>
    </citation>
    <scope>NUCLEOTIDE SEQUENCE</scope>
</reference>
<feature type="DNA-binding region" description="Homeobox" evidence="5">
    <location>
        <begin position="247"/>
        <end position="302"/>
    </location>
</feature>
<dbReference type="InterPro" id="IPR050255">
    <property type="entry name" value="POU_domain_TF"/>
</dbReference>
<dbReference type="Pfam" id="PF00046">
    <property type="entry name" value="Homeodomain"/>
    <property type="match status" value="1"/>
</dbReference>
<dbReference type="Proteomes" id="UP000471633">
    <property type="component" value="Unassembled WGS sequence"/>
</dbReference>
<dbReference type="Gene3D" id="1.10.10.60">
    <property type="entry name" value="Homeodomain-like"/>
    <property type="match status" value="1"/>
</dbReference>
<protein>
    <submittedName>
        <fullName evidence="8">POU domain, class 2, transcription factor 3</fullName>
    </submittedName>
</protein>
<dbReference type="GO" id="GO:0000981">
    <property type="term" value="F:DNA-binding transcription factor activity, RNA polymerase II-specific"/>
    <property type="evidence" value="ECO:0007669"/>
    <property type="project" value="InterPro"/>
</dbReference>
<evidence type="ECO:0000256" key="4">
    <source>
        <dbReference type="ARBA" id="ARBA00023242"/>
    </source>
</evidence>
<reference evidence="8" key="3">
    <citation type="submission" date="2021-06" db="EMBL/GenBank/DDBJ databases">
        <title>Chromosome-level genome assembly for S. haematobium.</title>
        <authorList>
            <person name="Stroehlein A.J."/>
        </authorList>
    </citation>
    <scope>NUCLEOTIDE SEQUENCE</scope>
</reference>
<comment type="subcellular location">
    <subcellularLocation>
        <location evidence="1 5 6">Nucleus</location>
    </subcellularLocation>
</comment>
<dbReference type="AlphaFoldDB" id="A0A6A5D3Y3"/>
<dbReference type="InterPro" id="IPR017970">
    <property type="entry name" value="Homeobox_CS"/>
</dbReference>
<evidence type="ECO:0000256" key="6">
    <source>
        <dbReference type="RuleBase" id="RU000682"/>
    </source>
</evidence>
<accession>A0A6A5D3Y3</accession>
<dbReference type="InterPro" id="IPR009057">
    <property type="entry name" value="Homeodomain-like_sf"/>
</dbReference>
<dbReference type="KEGG" id="shx:MS3_00006469"/>
<organism evidence="8 9">
    <name type="scientific">Schistosoma haematobium</name>
    <name type="common">Blood fluke</name>
    <dbReference type="NCBI Taxonomy" id="6185"/>
    <lineage>
        <taxon>Eukaryota</taxon>
        <taxon>Metazoa</taxon>
        <taxon>Spiralia</taxon>
        <taxon>Lophotrochozoa</taxon>
        <taxon>Platyhelminthes</taxon>
        <taxon>Trematoda</taxon>
        <taxon>Digenea</taxon>
        <taxon>Strigeidida</taxon>
        <taxon>Schistosomatoidea</taxon>
        <taxon>Schistosomatidae</taxon>
        <taxon>Schistosoma</taxon>
    </lineage>
</organism>
<evidence type="ECO:0000256" key="3">
    <source>
        <dbReference type="ARBA" id="ARBA00023155"/>
    </source>
</evidence>
<evidence type="ECO:0000256" key="1">
    <source>
        <dbReference type="ARBA" id="ARBA00004123"/>
    </source>
</evidence>
<evidence type="ECO:0000313" key="9">
    <source>
        <dbReference type="Proteomes" id="UP000471633"/>
    </source>
</evidence>
<keyword evidence="9" id="KW-1185">Reference proteome</keyword>
<dbReference type="SMART" id="SM00389">
    <property type="entry name" value="HOX"/>
    <property type="match status" value="1"/>
</dbReference>
<dbReference type="PROSITE" id="PS50071">
    <property type="entry name" value="HOMEOBOX_2"/>
    <property type="match status" value="1"/>
</dbReference>
<dbReference type="InterPro" id="IPR001356">
    <property type="entry name" value="HD"/>
</dbReference>
<keyword evidence="2 5" id="KW-0238">DNA-binding</keyword>
<dbReference type="SUPFAM" id="SSF47413">
    <property type="entry name" value="lambda repressor-like DNA-binding domains"/>
    <property type="match status" value="1"/>
</dbReference>
<gene>
    <name evidence="8" type="primary">POU2F3</name>
    <name evidence="8" type="ORF">MS3_00006469</name>
</gene>
<dbReference type="GeneID" id="24594168"/>
<dbReference type="GO" id="GO:0005634">
    <property type="term" value="C:nucleus"/>
    <property type="evidence" value="ECO:0007669"/>
    <property type="project" value="UniProtKB-SubCell"/>
</dbReference>
<dbReference type="InterPro" id="IPR013847">
    <property type="entry name" value="POU"/>
</dbReference>
<dbReference type="OrthoDB" id="6358449at2759"/>
<keyword evidence="4 5" id="KW-0539">Nucleus</keyword>
<sequence>MTSLSDILLPWDHTEQPNDLFLTFRNSDDCIVHVPIATSNVNSLRSSSDSVILSELNKQMDARLVSKAQEYGPLLLPGSIFYVGSNPRPRRKVNLYHESYEISYGQRGNYEENLHTTENTVISNGGLNDLVELEKLSSTFTDRRIGMNLSQTDVANSLGKLYGVHRSVSMISRFERMDLSLSNYLKVYPIILRWLKDSETADGRDKIIRAVVDFQNNNNNSNNNNDTKSPVKESPQAESPVFSKFPRRRPRTILPDSTRRELERIYRQNKKLSAHELIELAKELNVDKKIIKVWFYNRHTRSIIDRKRRLKRAKRKC</sequence>
<reference evidence="8" key="1">
    <citation type="journal article" date="2012" name="Nat. Genet.">
        <title>Whole-genome sequence of Schistosoma haematobium.</title>
        <authorList>
            <person name="Young N.D."/>
            <person name="Jex A.R."/>
            <person name="Li B."/>
            <person name="Liu S."/>
            <person name="Yang L."/>
            <person name="Xiong Z."/>
            <person name="Li Y."/>
            <person name="Cantacessi C."/>
            <person name="Hall R.S."/>
            <person name="Xu X."/>
            <person name="Chen F."/>
            <person name="Wu X."/>
            <person name="Zerlotini A."/>
            <person name="Oliveira G."/>
            <person name="Hofmann A."/>
            <person name="Zhang G."/>
            <person name="Fang X."/>
            <person name="Kang Y."/>
            <person name="Campbell B.E."/>
            <person name="Loukas A."/>
            <person name="Ranganathan S."/>
            <person name="Rollinson D."/>
            <person name="Rinaldi G."/>
            <person name="Brindley P.J."/>
            <person name="Yang H."/>
            <person name="Wang J."/>
            <person name="Wang J."/>
            <person name="Gasser R.B."/>
        </authorList>
    </citation>
    <scope>NUCLEOTIDE SEQUENCE</scope>
</reference>
<dbReference type="SUPFAM" id="SSF46689">
    <property type="entry name" value="Homeodomain-like"/>
    <property type="match status" value="1"/>
</dbReference>